<evidence type="ECO:0000259" key="4">
    <source>
        <dbReference type="SMART" id="SM00043"/>
    </source>
</evidence>
<reference evidence="5" key="2">
    <citation type="submission" date="2025-09" db="UniProtKB">
        <authorList>
            <consortium name="Ensembl"/>
        </authorList>
    </citation>
    <scope>IDENTIFICATION</scope>
</reference>
<name>A0A8C5YWC7_MARMA</name>
<feature type="signal peptide" evidence="3">
    <location>
        <begin position="1"/>
        <end position="21"/>
    </location>
</feature>
<evidence type="ECO:0000256" key="3">
    <source>
        <dbReference type="SAM" id="SignalP"/>
    </source>
</evidence>
<dbReference type="SUPFAM" id="SSF54403">
    <property type="entry name" value="Cystatin/monellin"/>
    <property type="match status" value="1"/>
</dbReference>
<gene>
    <name evidence="5" type="primary">CST8</name>
</gene>
<dbReference type="OrthoDB" id="1908104at2759"/>
<dbReference type="GO" id="GO:0009986">
    <property type="term" value="C:cell surface"/>
    <property type="evidence" value="ECO:0007669"/>
    <property type="project" value="Ensembl"/>
</dbReference>
<keyword evidence="2" id="KW-1015">Disulfide bond</keyword>
<dbReference type="InterPro" id="IPR046350">
    <property type="entry name" value="Cystatin_sf"/>
</dbReference>
<dbReference type="InterPro" id="IPR000010">
    <property type="entry name" value="Cystatin_dom"/>
</dbReference>
<dbReference type="PANTHER" id="PTHR47010:SF1">
    <property type="entry name" value="CYSTATIN-8"/>
    <property type="match status" value="1"/>
</dbReference>
<dbReference type="SMART" id="SM00043">
    <property type="entry name" value="CY"/>
    <property type="match status" value="1"/>
</dbReference>
<dbReference type="CDD" id="cd00042">
    <property type="entry name" value="CY"/>
    <property type="match status" value="1"/>
</dbReference>
<dbReference type="Proteomes" id="UP000694407">
    <property type="component" value="Unplaced"/>
</dbReference>
<dbReference type="GeneID" id="107147056"/>
<evidence type="ECO:0000256" key="2">
    <source>
        <dbReference type="ARBA" id="ARBA00023157"/>
    </source>
</evidence>
<dbReference type="FunFam" id="3.10.450.10:FF:000004">
    <property type="entry name" value="Cystatin C"/>
    <property type="match status" value="1"/>
</dbReference>
<evidence type="ECO:0000313" key="6">
    <source>
        <dbReference type="Proteomes" id="UP000694407"/>
    </source>
</evidence>
<dbReference type="KEGG" id="mmma:107147056"/>
<keyword evidence="3" id="KW-0732">Signal</keyword>
<keyword evidence="6" id="KW-1185">Reference proteome</keyword>
<sequence length="142" mass="16746">MNRQLWLFLLLLTIHVAFVVSIDEAKNQTKVLREFKSISNSNTNVRQCLWFAMREYNEESEDNNIFIVTRILQSYLQITDRMEYLIEVEIARSTCKKPLNNEEDCVIQEDSDLKKAEICSFLVAALPWNGEFIVLKKQCEDY</sequence>
<evidence type="ECO:0000256" key="1">
    <source>
        <dbReference type="ARBA" id="ARBA00009403"/>
    </source>
</evidence>
<dbReference type="GO" id="GO:0005737">
    <property type="term" value="C:cytoplasm"/>
    <property type="evidence" value="ECO:0007669"/>
    <property type="project" value="Ensembl"/>
</dbReference>
<feature type="domain" description="Cystatin" evidence="4">
    <location>
        <begin position="30"/>
        <end position="140"/>
    </location>
</feature>
<organism evidence="5 6">
    <name type="scientific">Marmota marmota marmota</name>
    <name type="common">Alpine marmot</name>
    <dbReference type="NCBI Taxonomy" id="9994"/>
    <lineage>
        <taxon>Eukaryota</taxon>
        <taxon>Metazoa</taxon>
        <taxon>Chordata</taxon>
        <taxon>Craniata</taxon>
        <taxon>Vertebrata</taxon>
        <taxon>Euteleostomi</taxon>
        <taxon>Mammalia</taxon>
        <taxon>Eutheria</taxon>
        <taxon>Euarchontoglires</taxon>
        <taxon>Glires</taxon>
        <taxon>Rodentia</taxon>
        <taxon>Sciuromorpha</taxon>
        <taxon>Sciuridae</taxon>
        <taxon>Xerinae</taxon>
        <taxon>Marmotini</taxon>
        <taxon>Marmota</taxon>
    </lineage>
</organism>
<reference evidence="5" key="1">
    <citation type="submission" date="2025-08" db="UniProtKB">
        <authorList>
            <consortium name="Ensembl"/>
        </authorList>
    </citation>
    <scope>IDENTIFICATION</scope>
</reference>
<protein>
    <submittedName>
        <fullName evidence="5">Cystatin 8</fullName>
    </submittedName>
</protein>
<proteinExistence type="inferred from homology"/>
<dbReference type="Gene3D" id="3.10.450.10">
    <property type="match status" value="1"/>
</dbReference>
<dbReference type="GeneTree" id="ENSGT00940000162294"/>
<dbReference type="InterPro" id="IPR052691">
    <property type="entry name" value="Sperm_Mat_Cystatin"/>
</dbReference>
<dbReference type="GO" id="GO:0005576">
    <property type="term" value="C:extracellular region"/>
    <property type="evidence" value="ECO:0007669"/>
    <property type="project" value="Ensembl"/>
</dbReference>
<accession>A0A8C5YWC7</accession>
<dbReference type="GO" id="GO:0004869">
    <property type="term" value="F:cysteine-type endopeptidase inhibitor activity"/>
    <property type="evidence" value="ECO:0007669"/>
    <property type="project" value="InterPro"/>
</dbReference>
<dbReference type="Ensembl" id="ENSMMMT00000005616.1">
    <property type="protein sequence ID" value="ENSMMMP00000004931.1"/>
    <property type="gene ID" value="ENSMMMG00000004504.1"/>
</dbReference>
<comment type="similarity">
    <text evidence="1">Belongs to the cystatin family.</text>
</comment>
<dbReference type="AlphaFoldDB" id="A0A8C5YWC7"/>
<dbReference type="Pfam" id="PF00031">
    <property type="entry name" value="Cystatin"/>
    <property type="match status" value="1"/>
</dbReference>
<evidence type="ECO:0000313" key="5">
    <source>
        <dbReference type="Ensembl" id="ENSMMMP00000004931.1"/>
    </source>
</evidence>
<dbReference type="PANTHER" id="PTHR47010">
    <property type="entry name" value="CYSTATIN-8-RELATED"/>
    <property type="match status" value="1"/>
</dbReference>
<feature type="chain" id="PRO_5044150773" evidence="3">
    <location>
        <begin position="22"/>
        <end position="142"/>
    </location>
</feature>